<evidence type="ECO:0000256" key="2">
    <source>
        <dbReference type="ARBA" id="ARBA00006763"/>
    </source>
</evidence>
<gene>
    <name evidence="4" type="primary">yvdD</name>
    <name evidence="4" type="ORF">NCTC4191_02175</name>
</gene>
<keyword evidence="3" id="KW-0378">Hydrolase</keyword>
<dbReference type="PANTHER" id="PTHR31223">
    <property type="entry name" value="LOG FAMILY PROTEIN YJL055W"/>
    <property type="match status" value="1"/>
</dbReference>
<accession>A0A380U4Q6</accession>
<dbReference type="Pfam" id="PF03641">
    <property type="entry name" value="Lysine_decarbox"/>
    <property type="match status" value="1"/>
</dbReference>
<keyword evidence="3" id="KW-0203">Cytokinin biosynthesis</keyword>
<dbReference type="InterPro" id="IPR031100">
    <property type="entry name" value="LOG_fam"/>
</dbReference>
<reference evidence="4 5" key="1">
    <citation type="submission" date="2018-06" db="EMBL/GenBank/DDBJ databases">
        <authorList>
            <consortium name="Pathogen Informatics"/>
            <person name="Doyle S."/>
        </authorList>
    </citation>
    <scope>NUCLEOTIDE SEQUENCE [LARGE SCALE GENOMIC DNA]</scope>
    <source>
        <strain evidence="4 5">NCTC4191</strain>
    </source>
</reference>
<dbReference type="PANTHER" id="PTHR31223:SF70">
    <property type="entry name" value="LOG FAMILY PROTEIN YJL055W"/>
    <property type="match status" value="1"/>
</dbReference>
<dbReference type="Proteomes" id="UP000254253">
    <property type="component" value="Unassembled WGS sequence"/>
</dbReference>
<dbReference type="GO" id="GO:0008714">
    <property type="term" value="F:AMP nucleosidase activity"/>
    <property type="evidence" value="ECO:0007669"/>
    <property type="project" value="UniProtKB-EC"/>
</dbReference>
<dbReference type="Gene3D" id="3.40.50.450">
    <property type="match status" value="1"/>
</dbReference>
<dbReference type="EMBL" id="UFRN01000002">
    <property type="protein sequence ID" value="SUT96337.1"/>
    <property type="molecule type" value="Genomic_DNA"/>
</dbReference>
<proteinExistence type="inferred from homology"/>
<evidence type="ECO:0000313" key="5">
    <source>
        <dbReference type="Proteomes" id="UP000254253"/>
    </source>
</evidence>
<comment type="catalytic activity">
    <reaction evidence="1">
        <text>AMP + H2O = D-ribose 5-phosphate + adenine</text>
        <dbReference type="Rhea" id="RHEA:20129"/>
        <dbReference type="ChEBI" id="CHEBI:15377"/>
        <dbReference type="ChEBI" id="CHEBI:16708"/>
        <dbReference type="ChEBI" id="CHEBI:78346"/>
        <dbReference type="ChEBI" id="CHEBI:456215"/>
        <dbReference type="EC" id="3.2.2.4"/>
    </reaction>
</comment>
<evidence type="ECO:0000256" key="3">
    <source>
        <dbReference type="RuleBase" id="RU363015"/>
    </source>
</evidence>
<keyword evidence="5" id="KW-1185">Reference proteome</keyword>
<dbReference type="NCBIfam" id="TIGR00730">
    <property type="entry name" value="Rossman fold protein, TIGR00730 family"/>
    <property type="match status" value="1"/>
</dbReference>
<protein>
    <recommendedName>
        <fullName evidence="3">Cytokinin riboside 5'-monophosphate phosphoribohydrolase</fullName>
        <ecNumber evidence="3">3.2.2.n1</ecNumber>
    </recommendedName>
</protein>
<dbReference type="RefSeq" id="WP_115587887.1">
    <property type="nucleotide sequence ID" value="NZ_LR134169.1"/>
</dbReference>
<dbReference type="GO" id="GO:0005829">
    <property type="term" value="C:cytosol"/>
    <property type="evidence" value="ECO:0007669"/>
    <property type="project" value="TreeGrafter"/>
</dbReference>
<evidence type="ECO:0000313" key="4">
    <source>
        <dbReference type="EMBL" id="SUT96337.1"/>
    </source>
</evidence>
<name>A0A380U4Q6_ACTLI</name>
<dbReference type="GO" id="GO:0009691">
    <property type="term" value="P:cytokinin biosynthetic process"/>
    <property type="evidence" value="ECO:0007669"/>
    <property type="project" value="UniProtKB-UniRule"/>
</dbReference>
<dbReference type="InterPro" id="IPR005269">
    <property type="entry name" value="LOG"/>
</dbReference>
<dbReference type="AlphaFoldDB" id="A0A380U4Q6"/>
<evidence type="ECO:0000256" key="1">
    <source>
        <dbReference type="ARBA" id="ARBA00000274"/>
    </source>
</evidence>
<dbReference type="SUPFAM" id="SSF102405">
    <property type="entry name" value="MCP/YpsA-like"/>
    <property type="match status" value="1"/>
</dbReference>
<sequence>MNITVYCGASVGNKPQYQQAAQALGEWIVKHQYQLIYGGGRAGLMGIVADSVLARHGKVTGVIPTFLQERELAHPSLTELIVVKNMPERKLKMIELGDAYIALPGGPGTLEEISEVVSWARIGQNNNPCIFFDIEGYYQPLKAFYQQMVDNGFLTQTDLDCVLFSDELAEIDQFIQNYRPPEIRRY</sequence>
<dbReference type="EC" id="3.2.2.n1" evidence="3"/>
<comment type="similarity">
    <text evidence="2 3">Belongs to the LOG family.</text>
</comment>
<organism evidence="4 5">
    <name type="scientific">Actinobacillus lignieresii</name>
    <dbReference type="NCBI Taxonomy" id="720"/>
    <lineage>
        <taxon>Bacteria</taxon>
        <taxon>Pseudomonadati</taxon>
        <taxon>Pseudomonadota</taxon>
        <taxon>Gammaproteobacteria</taxon>
        <taxon>Pasteurellales</taxon>
        <taxon>Pasteurellaceae</taxon>
        <taxon>Actinobacillus</taxon>
    </lineage>
</organism>